<protein>
    <submittedName>
        <fullName evidence="3">Uncharacterized protein</fullName>
    </submittedName>
</protein>
<organism evidence="3 4">
    <name type="scientific">Paraburkholderia phenazinium</name>
    <dbReference type="NCBI Taxonomy" id="60549"/>
    <lineage>
        <taxon>Bacteria</taxon>
        <taxon>Pseudomonadati</taxon>
        <taxon>Pseudomonadota</taxon>
        <taxon>Betaproteobacteria</taxon>
        <taxon>Burkholderiales</taxon>
        <taxon>Burkholderiaceae</taxon>
        <taxon>Paraburkholderia</taxon>
    </lineage>
</organism>
<feature type="transmembrane region" description="Helical" evidence="2">
    <location>
        <begin position="37"/>
        <end position="58"/>
    </location>
</feature>
<feature type="region of interest" description="Disordered" evidence="1">
    <location>
        <begin position="66"/>
        <end position="101"/>
    </location>
</feature>
<evidence type="ECO:0000256" key="2">
    <source>
        <dbReference type="SAM" id="Phobius"/>
    </source>
</evidence>
<evidence type="ECO:0000256" key="1">
    <source>
        <dbReference type="SAM" id="MobiDB-lite"/>
    </source>
</evidence>
<sequence length="219" mass="23467">MRVLMSDKTYVRVTNVCLFGVALMVLIAQHLPPANWVAPTFIGLSGAACVLCVALYVARGRESDRQGQQKAATPLQPAGQRAFGGAGTHASGSADREQPEDVHAVTFSKPVAVAGKANAVDMAGARLVDVRAEWSGVAPATADMSLEEIIKMLAPVSAQKQTVFRRRLYSARGIEVLFDPTGLLAADRYAFPKKRTKPLEKSKLQPFNSEQDEADACLA</sequence>
<dbReference type="AlphaFoldDB" id="A0A1G7XAG3"/>
<dbReference type="EMBL" id="FNCJ01000005">
    <property type="protein sequence ID" value="SDG80550.1"/>
    <property type="molecule type" value="Genomic_DNA"/>
</dbReference>
<evidence type="ECO:0000313" key="3">
    <source>
        <dbReference type="EMBL" id="SDG80550.1"/>
    </source>
</evidence>
<name>A0A1G7XAG3_9BURK</name>
<proteinExistence type="predicted"/>
<keyword evidence="2" id="KW-1133">Transmembrane helix</keyword>
<keyword evidence="2" id="KW-0812">Transmembrane</keyword>
<accession>A0A1G7XAG3</accession>
<keyword evidence="2" id="KW-0472">Membrane</keyword>
<feature type="transmembrane region" description="Helical" evidence="2">
    <location>
        <begin position="12"/>
        <end position="31"/>
    </location>
</feature>
<gene>
    <name evidence="3" type="ORF">SAMN05216466_105244</name>
</gene>
<dbReference type="Proteomes" id="UP000199706">
    <property type="component" value="Unassembled WGS sequence"/>
</dbReference>
<reference evidence="3 4" key="1">
    <citation type="submission" date="2016-10" db="EMBL/GenBank/DDBJ databases">
        <authorList>
            <person name="de Groot N.N."/>
        </authorList>
    </citation>
    <scope>NUCLEOTIDE SEQUENCE [LARGE SCALE GENOMIC DNA]</scope>
    <source>
        <strain evidence="3 4">LMG 2247</strain>
    </source>
</reference>
<evidence type="ECO:0000313" key="4">
    <source>
        <dbReference type="Proteomes" id="UP000199706"/>
    </source>
</evidence>
<feature type="compositionally biased region" description="Acidic residues" evidence="1">
    <location>
        <begin position="210"/>
        <end position="219"/>
    </location>
</feature>
<feature type="region of interest" description="Disordered" evidence="1">
    <location>
        <begin position="197"/>
        <end position="219"/>
    </location>
</feature>